<feature type="region of interest" description="Disordered" evidence="7">
    <location>
        <begin position="2421"/>
        <end position="2455"/>
    </location>
</feature>
<dbReference type="PROSITE" id="PS50157">
    <property type="entry name" value="ZINC_FINGER_C2H2_2"/>
    <property type="match status" value="23"/>
</dbReference>
<dbReference type="PANTHER" id="PTHR24379">
    <property type="entry name" value="KRAB AND ZINC FINGER DOMAIN-CONTAINING"/>
    <property type="match status" value="1"/>
</dbReference>
<feature type="domain" description="ZAD" evidence="9">
    <location>
        <begin position="10"/>
        <end position="85"/>
    </location>
</feature>
<feature type="domain" description="C2H2-type" evidence="8">
    <location>
        <begin position="307"/>
        <end position="335"/>
    </location>
</feature>
<feature type="domain" description="C2H2-type" evidence="8">
    <location>
        <begin position="769"/>
        <end position="796"/>
    </location>
</feature>
<dbReference type="PROSITE" id="PS00028">
    <property type="entry name" value="ZINC_FINGER_C2H2_1"/>
    <property type="match status" value="26"/>
</dbReference>
<evidence type="ECO:0000259" key="8">
    <source>
        <dbReference type="PROSITE" id="PS50157"/>
    </source>
</evidence>
<dbReference type="SMART" id="SM00868">
    <property type="entry name" value="zf-AD"/>
    <property type="match status" value="2"/>
</dbReference>
<accession>A0A2J7PST2</accession>
<dbReference type="Pfam" id="PF07776">
    <property type="entry name" value="zf-AD"/>
    <property type="match status" value="1"/>
</dbReference>
<feature type="region of interest" description="Disordered" evidence="7">
    <location>
        <begin position="2265"/>
        <end position="2287"/>
    </location>
</feature>
<feature type="domain" description="C2H2-type" evidence="8">
    <location>
        <begin position="2053"/>
        <end position="2080"/>
    </location>
</feature>
<organism evidence="10 11">
    <name type="scientific">Cryptotermes secundus</name>
    <dbReference type="NCBI Taxonomy" id="105785"/>
    <lineage>
        <taxon>Eukaryota</taxon>
        <taxon>Metazoa</taxon>
        <taxon>Ecdysozoa</taxon>
        <taxon>Arthropoda</taxon>
        <taxon>Hexapoda</taxon>
        <taxon>Insecta</taxon>
        <taxon>Pterygota</taxon>
        <taxon>Neoptera</taxon>
        <taxon>Polyneoptera</taxon>
        <taxon>Dictyoptera</taxon>
        <taxon>Blattodea</taxon>
        <taxon>Blattoidea</taxon>
        <taxon>Termitoidae</taxon>
        <taxon>Kalotermitidae</taxon>
        <taxon>Cryptotermitinae</taxon>
        <taxon>Cryptotermes</taxon>
    </lineage>
</organism>
<dbReference type="SUPFAM" id="SSF57716">
    <property type="entry name" value="Glucocorticoid receptor-like (DNA-binding domain)"/>
    <property type="match status" value="1"/>
</dbReference>
<dbReference type="PROSITE" id="PS51915">
    <property type="entry name" value="ZAD"/>
    <property type="match status" value="1"/>
</dbReference>
<feature type="domain" description="C2H2-type" evidence="8">
    <location>
        <begin position="562"/>
        <end position="589"/>
    </location>
</feature>
<feature type="region of interest" description="Disordered" evidence="7">
    <location>
        <begin position="116"/>
        <end position="217"/>
    </location>
</feature>
<feature type="domain" description="C2H2-type" evidence="8">
    <location>
        <begin position="2006"/>
        <end position="2033"/>
    </location>
</feature>
<feature type="domain" description="C2H2-type" evidence="8">
    <location>
        <begin position="1246"/>
        <end position="1274"/>
    </location>
</feature>
<evidence type="ECO:0000313" key="10">
    <source>
        <dbReference type="EMBL" id="PNF19395.1"/>
    </source>
</evidence>
<dbReference type="OrthoDB" id="427030at2759"/>
<feature type="domain" description="C2H2-type" evidence="8">
    <location>
        <begin position="2118"/>
        <end position="2146"/>
    </location>
</feature>
<feature type="domain" description="C2H2-type" evidence="8">
    <location>
        <begin position="403"/>
        <end position="430"/>
    </location>
</feature>
<protein>
    <recommendedName>
        <fullName evidence="12">Zinc finger protein 91</fullName>
    </recommendedName>
</protein>
<feature type="compositionally biased region" description="Basic and acidic residues" evidence="7">
    <location>
        <begin position="163"/>
        <end position="188"/>
    </location>
</feature>
<feature type="compositionally biased region" description="Basic and acidic residues" evidence="7">
    <location>
        <begin position="195"/>
        <end position="217"/>
    </location>
</feature>
<name>A0A2J7PST2_9NEOP</name>
<keyword evidence="4 6" id="KW-0862">Zinc</keyword>
<feature type="domain" description="C2H2-type" evidence="8">
    <location>
        <begin position="1164"/>
        <end position="1192"/>
    </location>
</feature>
<evidence type="ECO:0000256" key="5">
    <source>
        <dbReference type="PROSITE-ProRule" id="PRU00042"/>
    </source>
</evidence>
<evidence type="ECO:0000256" key="1">
    <source>
        <dbReference type="ARBA" id="ARBA00022723"/>
    </source>
</evidence>
<dbReference type="Proteomes" id="UP000235965">
    <property type="component" value="Unassembled WGS sequence"/>
</dbReference>
<feature type="region of interest" description="Disordered" evidence="7">
    <location>
        <begin position="2355"/>
        <end position="2376"/>
    </location>
</feature>
<feature type="domain" description="C2H2-type" evidence="8">
    <location>
        <begin position="1604"/>
        <end position="1632"/>
    </location>
</feature>
<evidence type="ECO:0000256" key="4">
    <source>
        <dbReference type="ARBA" id="ARBA00022833"/>
    </source>
</evidence>
<feature type="domain" description="C2H2-type" evidence="8">
    <location>
        <begin position="1293"/>
        <end position="1321"/>
    </location>
</feature>
<feature type="binding site" evidence="6">
    <location>
        <position position="12"/>
    </location>
    <ligand>
        <name>Zn(2+)</name>
        <dbReference type="ChEBI" id="CHEBI:29105"/>
    </ligand>
</feature>
<feature type="compositionally biased region" description="Basic and acidic residues" evidence="7">
    <location>
        <begin position="2423"/>
        <end position="2433"/>
    </location>
</feature>
<feature type="binding site" evidence="6">
    <location>
        <position position="15"/>
    </location>
    <ligand>
        <name>Zn(2+)</name>
        <dbReference type="ChEBI" id="CHEBI:29105"/>
    </ligand>
</feature>
<evidence type="ECO:0000256" key="3">
    <source>
        <dbReference type="ARBA" id="ARBA00022771"/>
    </source>
</evidence>
<dbReference type="Gene3D" id="3.40.1800.20">
    <property type="match status" value="1"/>
</dbReference>
<feature type="compositionally biased region" description="Basic residues" evidence="7">
    <location>
        <begin position="532"/>
        <end position="542"/>
    </location>
</feature>
<dbReference type="Pfam" id="PF00096">
    <property type="entry name" value="zf-C2H2"/>
    <property type="match status" value="3"/>
</dbReference>
<feature type="compositionally biased region" description="Basic and acidic residues" evidence="7">
    <location>
        <begin position="139"/>
        <end position="152"/>
    </location>
</feature>
<evidence type="ECO:0000256" key="6">
    <source>
        <dbReference type="PROSITE-ProRule" id="PRU01263"/>
    </source>
</evidence>
<evidence type="ECO:0000313" key="11">
    <source>
        <dbReference type="Proteomes" id="UP000235965"/>
    </source>
</evidence>
<proteinExistence type="predicted"/>
<feature type="compositionally biased region" description="Basic and acidic residues" evidence="7">
    <location>
        <begin position="442"/>
        <end position="472"/>
    </location>
</feature>
<evidence type="ECO:0000256" key="2">
    <source>
        <dbReference type="ARBA" id="ARBA00022737"/>
    </source>
</evidence>
<keyword evidence="1 6" id="KW-0479">Metal-binding</keyword>
<feature type="compositionally biased region" description="Low complexity" evidence="7">
    <location>
        <begin position="431"/>
        <end position="441"/>
    </location>
</feature>
<feature type="domain" description="C2H2-type" evidence="8">
    <location>
        <begin position="705"/>
        <end position="733"/>
    </location>
</feature>
<keyword evidence="11" id="KW-1185">Reference proteome</keyword>
<dbReference type="Gene3D" id="3.30.160.60">
    <property type="entry name" value="Classic Zinc Finger"/>
    <property type="match status" value="16"/>
</dbReference>
<dbReference type="EMBL" id="NEVH01021922">
    <property type="protein sequence ID" value="PNF19395.1"/>
    <property type="molecule type" value="Genomic_DNA"/>
</dbReference>
<dbReference type="PANTHER" id="PTHR24379:SF127">
    <property type="entry name" value="BLOODY FINGERS-RELATED"/>
    <property type="match status" value="1"/>
</dbReference>
<feature type="domain" description="C2H2-type" evidence="8">
    <location>
        <begin position="278"/>
        <end position="306"/>
    </location>
</feature>
<feature type="domain" description="C2H2-type" evidence="8">
    <location>
        <begin position="1349"/>
        <end position="1378"/>
    </location>
</feature>
<dbReference type="STRING" id="105785.A0A2J7PST2"/>
<feature type="region of interest" description="Disordered" evidence="7">
    <location>
        <begin position="496"/>
        <end position="554"/>
    </location>
</feature>
<dbReference type="GO" id="GO:0000977">
    <property type="term" value="F:RNA polymerase II transcription regulatory region sequence-specific DNA binding"/>
    <property type="evidence" value="ECO:0007669"/>
    <property type="project" value="TreeGrafter"/>
</dbReference>
<sequence length="2580" mass="291384">MSCGPDNYMELCRLCACYDAIKMEIFGEEGRERNLVDKIQTCLPLQVSESDNLPKSLCYRCMYNLENFYDFRKRSVNAVALLESCIGQSEKRSQVDGELKEQFELLRSQLRKIKNEGETQEKDVPMPHLEPQFPVPTKSPEKRQDTGTEPKCSEALSPTSVHSDYHPPSDEVIAMEHVEDSDKDHSMDTETVDDTSGRRKDAVRSDGHNIGEGEEELTRQETLHTCSICNKAFSSKGHLALHNKIHMKEGVEENHCQSNSPVDKSVDLNWKSGYYRPYRCDLCNKSYSTAKHRWGHVSVCHRGNPLVTCPICARVFSTCFNLGEHKRTKHGLEEGEIVDINDGDDASVSVADSPKHGASLVQHSIDNKNSYSVTADNFQKLAGNFQSVQNTTRKSVNNSGILHTCKQCVKVFKTEEELERHSQCHTRRVSSDSSSQSSNSDISRKSEFAKSLKIGKKPESTKGSETVRRVDLKAIPGMNNETSLLKQTLLQNRECTEIRSRKRSPSLDISMDDIKIKKRVGSSAETRSNSGSRRKSSKPRKIARNDEDNDDFDQDQKDVNIYACDNCPQVFQTLPELQEHRNNHDVEEETYGGSVGNTKPFTCLLCEKDFTLRSSLSRHFNACHGIDPSDLVDISKYQRTPQKKQDTCSLVSSGNSQSTSRKFDGQQKSVLSQKSSNQNTVEDVIEVDDDGTLLTERPPETQSCFMCEVCTREFGDRASLWLHLRYTHKEYAAYACGICLKICENNTQLYQHWKTSHPPTHNSTEQRRYCCQVCGRQHDCRKKLLTHVTVHNLDNGAGGVYDPEMLVTLNTGFYKFENHDEDLVTNEYKPGSEQEVLADSNGGEYTSGRIAKEGSSFGCELCYKSFPTEDGLVKHKKGAHKANSNTDAAVPNSSRGSYQLYFVCELCGSSHRSKSERWRHVFRTHNGESALTCDEQGCGKVFPTRSLKQEHCTNHHRLQGTTPNVCEICGKLWGTRVDFWKHLMGVHPDCVPLTCGVCLKMFCTVPDLQAHVHSTHMPLTAGDFCCDICGRPYSNRSKLSRHRRIHLIDIRNDVPQVPLLKRPFSLPINIPEKSRHGIPFSVPSVGTSKKFMTAVNTFTKSVGTSVPAQSNALSKPSKIPGLSPEVKAMAPKPQPMLFCDVCPEMTFQSVAQLANHRRRIHSLHACDLCSKFYGRTSDLWKHVKRVHNNHPELTCHICKRISASKAHLENHVSTKHCPKNPNPCTKLPLSNLYFSAGKIVKIPTLYPCHKCSKRFWKSHLLKKHQRHCLRAAKPKPLKLTKLKSDSSASTQDLTCDMCSRTYQTPSRLKEHQKVSHAPQHCELCLDVFFTSKADLFAHIKENHDSHPNFCCSIPNCSRTMRSKADLAMHHRQHKSVKYPPTCYLCGEVYLNKMRLWNHLNTSQHKAAIPLICGVCFKYFPSTEELIQHVESLHPRALEAPDTCRICAKTYSSVYKVMNHFTKCHPEYYACKECLQVFKSKTELQEHSEKGHVKVVEFEGESIIGGDDDDEGGEKVEGNLREISGKENVTDTSEDGVVIKNDHLSCEFCREIFPTSAELVEHTEAKHHTHVECLNSNSGTEEESVNIPEYDAEHNTVAKRPRRSYNCEKCYISFRSPSDLADHKNLKHVSSLSDTKPYHCGLCDRHFTNKSSYWKHINSPAHLAKRVQQKFITATAASQGNLMTGSEQSYNLNFHESTGNNSSAKAQNQGSCDSEVPFVYIPESSLKDNVIYEVKTEVSCISNASMPGKGSDSKDKKNDNEGNVRSENVEYSGKHGISYSQTSDVSCNVKLIRRKSEVRRVYSDGSHSKSPCYCQLCGKEWPALRHLWQHLIRNHRREAAVTCGVCLNFCHDYPNLASHLSSHHPDNFTGEGNNFTCRICGRYHNARSKLIQHATIHIVLGPKPEHQPQSNLHNCHTCFRSFISEQNLFDHEKTHQSSNNIQNEKLQYTCEVCYKVCGNVGALVTHRKSHKVNADDLFARDDLVDMETEEVEHNITSSQGSESEQLYSCDICLKVFKNELLFFEHKQIHVRSLKRKNIIASHSMKSQIQKQNLYICDICTLVFETETSFTAHSQSHNLSSQPTHPVSKAQHSSSSNLRQDIQGSITIGPQGLAASKDKFSCAICQTIFHNSAVLSTHLKVFHSKHFTCSNCKKNTFTSYVNLTKHFRICHLKKAQPRSFQANIQLLKKLKEHSDDNLILSVDRQESFFNKQSANEVKDLNLLGENQNNEPHSNILGELEKAKHIITSQTLDKGTIIESTRNDFGNYSFERSPTERNNMEESSVVNAESPSISEYTDFIIDSELKDNDYRDGSETQERSQNKINHIEPGGSMHNFQNNKRSLIESFEQNERALFHDSTTEEKTHDNIMGGNIERNDPEIQNGREDQFVCDAEINFRLEDEMTDYLMKAEDCLDVAMTKVSGTTAKHSEQLRELDFPSHSPEAPMMEEQTQDTSVTGQPSCLESKFCDEIIGKYVVQNSPTCTGVLQELPIHVTGNTDKPNGNDLGHSIMAEIVDNEILSADACDFSESNLTSASGPLSASDESRQKYVLDPLPVHKDDLKKDKDCLYSLEDALDELVAQNTE</sequence>
<dbReference type="SUPFAM" id="SSF57667">
    <property type="entry name" value="beta-beta-alpha zinc fingers"/>
    <property type="match status" value="9"/>
</dbReference>
<keyword evidence="2" id="KW-0677">Repeat</keyword>
<dbReference type="GO" id="GO:0005634">
    <property type="term" value="C:nucleus"/>
    <property type="evidence" value="ECO:0007669"/>
    <property type="project" value="InterPro"/>
</dbReference>
<feature type="domain" description="C2H2-type" evidence="8">
    <location>
        <begin position="224"/>
        <end position="251"/>
    </location>
</feature>
<keyword evidence="3 5" id="KW-0863">Zinc-finger</keyword>
<feature type="domain" description="C2H2-type" evidence="8">
    <location>
        <begin position="1468"/>
        <end position="1491"/>
    </location>
</feature>
<feature type="compositionally biased region" description="Basic and acidic residues" evidence="7">
    <location>
        <begin position="1750"/>
        <end position="1766"/>
    </location>
</feature>
<feature type="binding site" evidence="6">
    <location>
        <position position="58"/>
    </location>
    <ligand>
        <name>Zn(2+)</name>
        <dbReference type="ChEBI" id="CHEBI:29105"/>
    </ligand>
</feature>
<feature type="domain" description="C2H2-type" evidence="8">
    <location>
        <begin position="857"/>
        <end position="885"/>
    </location>
</feature>
<dbReference type="SMART" id="SM00355">
    <property type="entry name" value="ZnF_C2H2"/>
    <property type="match status" value="38"/>
</dbReference>
<dbReference type="GO" id="GO:0008270">
    <property type="term" value="F:zinc ion binding"/>
    <property type="evidence" value="ECO:0007669"/>
    <property type="project" value="UniProtKB-UniRule"/>
</dbReference>
<feature type="domain" description="C2H2-type" evidence="8">
    <location>
        <begin position="1912"/>
        <end position="1939"/>
    </location>
</feature>
<feature type="domain" description="C2H2-type" evidence="8">
    <location>
        <begin position="902"/>
        <end position="930"/>
    </location>
</feature>
<feature type="compositionally biased region" description="Polar residues" evidence="7">
    <location>
        <begin position="2278"/>
        <end position="2287"/>
    </location>
</feature>
<feature type="compositionally biased region" description="Polar residues" evidence="7">
    <location>
        <begin position="647"/>
        <end position="679"/>
    </location>
</feature>
<feature type="binding site" evidence="6">
    <location>
        <position position="61"/>
    </location>
    <ligand>
        <name>Zn(2+)</name>
        <dbReference type="ChEBI" id="CHEBI:29105"/>
    </ligand>
</feature>
<feature type="domain" description="C2H2-type" evidence="8">
    <location>
        <begin position="601"/>
        <end position="624"/>
    </location>
</feature>
<comment type="caution">
    <text evidence="10">The sequence shown here is derived from an EMBL/GenBank/DDBJ whole genome shotgun (WGS) entry which is preliminary data.</text>
</comment>
<dbReference type="InParanoid" id="A0A2J7PST2"/>
<evidence type="ECO:0000259" key="9">
    <source>
        <dbReference type="PROSITE" id="PS51915"/>
    </source>
</evidence>
<feature type="region of interest" description="Disordered" evidence="7">
    <location>
        <begin position="2073"/>
        <end position="2092"/>
    </location>
</feature>
<gene>
    <name evidence="10" type="ORF">B7P43_G03615</name>
</gene>
<reference evidence="10 11" key="1">
    <citation type="submission" date="2017-12" db="EMBL/GenBank/DDBJ databases">
        <title>Hemimetabolous genomes reveal molecular basis of termite eusociality.</title>
        <authorList>
            <person name="Harrison M.C."/>
            <person name="Jongepier E."/>
            <person name="Robertson H.M."/>
            <person name="Arning N."/>
            <person name="Bitard-Feildel T."/>
            <person name="Chao H."/>
            <person name="Childers C.P."/>
            <person name="Dinh H."/>
            <person name="Doddapaneni H."/>
            <person name="Dugan S."/>
            <person name="Gowin J."/>
            <person name="Greiner C."/>
            <person name="Han Y."/>
            <person name="Hu H."/>
            <person name="Hughes D.S.T."/>
            <person name="Huylmans A.-K."/>
            <person name="Kemena C."/>
            <person name="Kremer L.P.M."/>
            <person name="Lee S.L."/>
            <person name="Lopez-Ezquerra A."/>
            <person name="Mallet L."/>
            <person name="Monroy-Kuhn J.M."/>
            <person name="Moser A."/>
            <person name="Murali S.C."/>
            <person name="Muzny D.M."/>
            <person name="Otani S."/>
            <person name="Piulachs M.-D."/>
            <person name="Poelchau M."/>
            <person name="Qu J."/>
            <person name="Schaub F."/>
            <person name="Wada-Katsumata A."/>
            <person name="Worley K.C."/>
            <person name="Xie Q."/>
            <person name="Ylla G."/>
            <person name="Poulsen M."/>
            <person name="Gibbs R.A."/>
            <person name="Schal C."/>
            <person name="Richards S."/>
            <person name="Belles X."/>
            <person name="Korb J."/>
            <person name="Bornberg-Bauer E."/>
        </authorList>
    </citation>
    <scope>NUCLEOTIDE SEQUENCE [LARGE SCALE GENOMIC DNA]</scope>
    <source>
        <tissue evidence="10">Whole body</tissue>
    </source>
</reference>
<feature type="domain" description="C2H2-type" evidence="8">
    <location>
        <begin position="1024"/>
        <end position="1046"/>
    </location>
</feature>
<dbReference type="InterPro" id="IPR036236">
    <property type="entry name" value="Znf_C2H2_sf"/>
</dbReference>
<feature type="domain" description="C2H2-type" evidence="8">
    <location>
        <begin position="1637"/>
        <end position="1666"/>
    </location>
</feature>
<dbReference type="GO" id="GO:0000981">
    <property type="term" value="F:DNA-binding transcription factor activity, RNA polymerase II-specific"/>
    <property type="evidence" value="ECO:0007669"/>
    <property type="project" value="TreeGrafter"/>
</dbReference>
<dbReference type="InterPro" id="IPR012934">
    <property type="entry name" value="Znf_AD"/>
</dbReference>
<evidence type="ECO:0000256" key="7">
    <source>
        <dbReference type="SAM" id="MobiDB-lite"/>
    </source>
</evidence>
<feature type="region of interest" description="Disordered" evidence="7">
    <location>
        <begin position="420"/>
        <end position="474"/>
    </location>
</feature>
<evidence type="ECO:0008006" key="12">
    <source>
        <dbReference type="Google" id="ProtNLM"/>
    </source>
</evidence>
<feature type="domain" description="C2H2-type" evidence="8">
    <location>
        <begin position="1874"/>
        <end position="1901"/>
    </location>
</feature>
<feature type="compositionally biased region" description="Basic and acidic residues" evidence="7">
    <location>
        <begin position="116"/>
        <end position="125"/>
    </location>
</feature>
<feature type="region of interest" description="Disordered" evidence="7">
    <location>
        <begin position="1742"/>
        <end position="1766"/>
    </location>
</feature>
<dbReference type="InterPro" id="IPR013087">
    <property type="entry name" value="Znf_C2H2_type"/>
</dbReference>
<feature type="region of interest" description="Disordered" evidence="7">
    <location>
        <begin position="643"/>
        <end position="679"/>
    </location>
</feature>